<organism evidence="2 3">
    <name type="scientific">Brevundimonas phage vB_BgoS-Bajun</name>
    <dbReference type="NCBI Taxonomy" id="2948594"/>
    <lineage>
        <taxon>Viruses</taxon>
        <taxon>Duplodnaviria</taxon>
        <taxon>Heunggongvirae</taxon>
        <taxon>Uroviricota</taxon>
        <taxon>Caudoviricetes</taxon>
        <taxon>Dolichocephalovirinae</taxon>
    </lineage>
</organism>
<dbReference type="Gene3D" id="3.40.50.10400">
    <property type="entry name" value="Hypothetical protein PA1492"/>
    <property type="match status" value="1"/>
</dbReference>
<dbReference type="SUPFAM" id="SSF52309">
    <property type="entry name" value="N-(deoxy)ribosyltransferase-like"/>
    <property type="match status" value="1"/>
</dbReference>
<dbReference type="EMBL" id="ON529858">
    <property type="protein sequence ID" value="UTC29677.1"/>
    <property type="molecule type" value="Genomic_DNA"/>
</dbReference>
<evidence type="ECO:0000259" key="1">
    <source>
        <dbReference type="Pfam" id="PF09152"/>
    </source>
</evidence>
<dbReference type="InterPro" id="IPR015235">
    <property type="entry name" value="DUF1937"/>
</dbReference>
<proteinExistence type="predicted"/>
<protein>
    <recommendedName>
        <fullName evidence="1">DUF1937 domain-containing protein</fullName>
    </recommendedName>
</protein>
<evidence type="ECO:0000313" key="2">
    <source>
        <dbReference type="EMBL" id="UTC29677.1"/>
    </source>
</evidence>
<name>A0A9E7SUQ8_9CAUD</name>
<dbReference type="Pfam" id="PF09152">
    <property type="entry name" value="DUF1937"/>
    <property type="match status" value="1"/>
</dbReference>
<keyword evidence="3" id="KW-1185">Reference proteome</keyword>
<dbReference type="Proteomes" id="UP001057427">
    <property type="component" value="Segment"/>
</dbReference>
<feature type="domain" description="DUF1937" evidence="1">
    <location>
        <begin position="8"/>
        <end position="107"/>
    </location>
</feature>
<sequence length="144" mass="16511">MINRKPLIYLGAPYSDPDPEVVKDRMERFSATHAMLIARGDITVSPLLNHDIVGRHTIKGDWAFWQTYSENLLIRCDQLWIITLDGWQTSKGVLGEIAFARTHAIPVGTIEPAPMPKYRLTGEDMLEIDRAYVREQRALFDQED</sequence>
<reference evidence="2" key="1">
    <citation type="submission" date="2022-05" db="EMBL/GenBank/DDBJ databases">
        <authorList>
            <person name="Friedrich I."/>
            <person name="Poehlein A."/>
            <person name="Schneider D."/>
            <person name="Hertel R."/>
            <person name="Daniel R."/>
        </authorList>
    </citation>
    <scope>NUCLEOTIDE SEQUENCE</scope>
</reference>
<evidence type="ECO:0000313" key="3">
    <source>
        <dbReference type="Proteomes" id="UP001057427"/>
    </source>
</evidence>
<accession>A0A9E7SUQ8</accession>
<gene>
    <name evidence="2" type="ORF">BAJUN_00470</name>
</gene>